<dbReference type="Proteomes" id="UP000484015">
    <property type="component" value="Unassembled WGS sequence"/>
</dbReference>
<keyword evidence="1" id="KW-0472">Membrane</keyword>
<proteinExistence type="predicted"/>
<feature type="transmembrane region" description="Helical" evidence="1">
    <location>
        <begin position="68"/>
        <end position="86"/>
    </location>
</feature>
<reference evidence="2 3" key="1">
    <citation type="submission" date="2019-11" db="EMBL/GenBank/DDBJ databases">
        <title>Type strains purchased from KCTC, JCM and DSMZ.</title>
        <authorList>
            <person name="Lu H."/>
        </authorList>
    </citation>
    <scope>NUCLEOTIDE SEQUENCE [LARGE SCALE GENOMIC DNA]</scope>
    <source>
        <strain evidence="2 3">KCTC 42409</strain>
    </source>
</reference>
<keyword evidence="1" id="KW-0812">Transmembrane</keyword>
<sequence length="91" mass="9620">MMIRRPMHVFLFFFALLGGILVLALSAATHSASNALLGLGCLAGAMAMLPNAFPVVAEGAAASVAKQYSTIFWLLNMACLGVGHAWRLGWL</sequence>
<feature type="transmembrane region" description="Helical" evidence="1">
    <location>
        <begin position="36"/>
        <end position="56"/>
    </location>
</feature>
<evidence type="ECO:0000313" key="2">
    <source>
        <dbReference type="EMBL" id="MTW03559.1"/>
    </source>
</evidence>
<evidence type="ECO:0000313" key="3">
    <source>
        <dbReference type="Proteomes" id="UP000484015"/>
    </source>
</evidence>
<organism evidence="2 3">
    <name type="scientific">Pseudoduganella ginsengisoli</name>
    <dbReference type="NCBI Taxonomy" id="1462440"/>
    <lineage>
        <taxon>Bacteria</taxon>
        <taxon>Pseudomonadati</taxon>
        <taxon>Pseudomonadota</taxon>
        <taxon>Betaproteobacteria</taxon>
        <taxon>Burkholderiales</taxon>
        <taxon>Oxalobacteraceae</taxon>
        <taxon>Telluria group</taxon>
        <taxon>Pseudoduganella</taxon>
    </lineage>
</organism>
<comment type="caution">
    <text evidence="2">The sequence shown here is derived from an EMBL/GenBank/DDBJ whole genome shotgun (WGS) entry which is preliminary data.</text>
</comment>
<evidence type="ECO:0000256" key="1">
    <source>
        <dbReference type="SAM" id="Phobius"/>
    </source>
</evidence>
<dbReference type="EMBL" id="WNLA01000010">
    <property type="protein sequence ID" value="MTW03559.1"/>
    <property type="molecule type" value="Genomic_DNA"/>
</dbReference>
<name>A0A6L6Q2A7_9BURK</name>
<dbReference type="RefSeq" id="WP_155439934.1">
    <property type="nucleotide sequence ID" value="NZ_WNLA01000010.1"/>
</dbReference>
<gene>
    <name evidence="2" type="ORF">GM668_15855</name>
</gene>
<keyword evidence="3" id="KW-1185">Reference proteome</keyword>
<protein>
    <submittedName>
        <fullName evidence="2">Uncharacterized protein</fullName>
    </submittedName>
</protein>
<keyword evidence="1" id="KW-1133">Transmembrane helix</keyword>
<dbReference type="AlphaFoldDB" id="A0A6L6Q2A7"/>
<accession>A0A6L6Q2A7</accession>